<dbReference type="CDD" id="cd04186">
    <property type="entry name" value="GT_2_like_c"/>
    <property type="match status" value="1"/>
</dbReference>
<accession>R4YMF9</accession>
<dbReference type="STRING" id="698738.OLEAN_C19600"/>
<dbReference type="Pfam" id="PF00535">
    <property type="entry name" value="Glycos_transf_2"/>
    <property type="match status" value="2"/>
</dbReference>
<dbReference type="PANTHER" id="PTHR43179">
    <property type="entry name" value="RHAMNOSYLTRANSFERASE WBBL"/>
    <property type="match status" value="1"/>
</dbReference>
<feature type="domain" description="Glycosyltransferase 2-like" evidence="1">
    <location>
        <begin position="463"/>
        <end position="641"/>
    </location>
</feature>
<dbReference type="InterPro" id="IPR001173">
    <property type="entry name" value="Glyco_trans_2-like"/>
</dbReference>
<feature type="domain" description="Glycosyltransferase 2-like" evidence="1">
    <location>
        <begin position="204"/>
        <end position="319"/>
    </location>
</feature>
<protein>
    <submittedName>
        <fullName evidence="2">Glycosyltransferase family 2 protein</fullName>
    </submittedName>
</protein>
<sequence length="730" mass="82622">MRNLYAEIKRWLHYSINFEMSPLSCIEQHDNKAWQWLGRTSQIQLSNKGGLGLKGYYMLEVQISGLKQSVNASFYAGSDDVFSENDLFTLPITRIASGSKTVKRICYFDSAVHSFRFDPSEEEGGCENLSIKLIKLPRFRAKSLMLKKLVNKSFDTSTIYDAYNRLFSKINVGRYCDWIKQHEAVSSTEIAQRIDNLTVMPLISIVCPVYNTKLEWLVACVESVINQYYSHWELILIDDASPNKAHFDALKLYDDSDSRIKVIYLDENKHISAATNAGIEKAIGEYVLFLDHDDELSKNALLEICSVIAANPSAKVIYSDEDLISECGERVTPHFKSDWNAELLRAHNYITHLCCYDMVLVKSLGGMRLGYEGAQDYDLILRASMVIDSKDIHHISKILYHWRMVEGSTALSSSAKSYATEAGLKALRDYIANNGLAASVAHSDRENFYTIKYSLPSVLPKVSVVIPTRDGMEVLRPCIESLLSVTDYKNYEVIILDNGSEEKETLRYLDRLSKKENFKIVRDNGQFNYSRINNIAVGHSTGEFICLLNNDIKVIDKTWLAEMVSIAIREEVGCVGAKLLYPDGTLQHAGVILGLGGYAAHSHRGLGGNAPGYFCRAQVRQQLSAVTGACLLIKRDIYREVGGLDETFQVAYNDVDFCLRVQALGYQNIYTPFARLIHHESKTRGWDNDPVKIKRFDREKVLLATRWGGVIQNDPFYNVNLTRSREDFSI</sequence>
<dbReference type="SUPFAM" id="SSF53448">
    <property type="entry name" value="Nucleotide-diphospho-sugar transferases"/>
    <property type="match status" value="2"/>
</dbReference>
<dbReference type="CDD" id="cd04184">
    <property type="entry name" value="GT2_RfbC_Mx_like"/>
    <property type="match status" value="1"/>
</dbReference>
<dbReference type="HOGENOM" id="CLU_005003_0_0_6"/>
<proteinExistence type="predicted"/>
<reference evidence="2 3" key="1">
    <citation type="journal article" date="2013" name="Nat. Commun.">
        <title>Genome sequence and functional genomic analysis of the oil-degrading bacterium Oleispira antarctica.</title>
        <authorList>
            <person name="Kube M."/>
            <person name="Chernikova T.N."/>
            <person name="Al-Ramahi Y."/>
            <person name="Beloqui A."/>
            <person name="Lopez-Cortez N."/>
            <person name="Guazzaroni M.E."/>
            <person name="Heipieper H.J."/>
            <person name="Klages S."/>
            <person name="Kotsyurbenko O.R."/>
            <person name="Langer I."/>
            <person name="Nechitaylo T.Y."/>
            <person name="Lunsdorf H."/>
            <person name="Fernandez M."/>
            <person name="Juarez S."/>
            <person name="Ciordia S."/>
            <person name="Singer A."/>
            <person name="Kagan O."/>
            <person name="Egorova O."/>
            <person name="Petit P.A."/>
            <person name="Stogios P."/>
            <person name="Kim Y."/>
            <person name="Tchigvintsev A."/>
            <person name="Flick R."/>
            <person name="Denaro R."/>
            <person name="Genovese M."/>
            <person name="Albar J.P."/>
            <person name="Reva O.N."/>
            <person name="Martinez-Gomariz M."/>
            <person name="Tran H."/>
            <person name="Ferrer M."/>
            <person name="Savchenko A."/>
            <person name="Yakunin A.F."/>
            <person name="Yakimov M.M."/>
            <person name="Golyshina O.V."/>
            <person name="Reinhardt R."/>
            <person name="Golyshin P.N."/>
        </authorList>
    </citation>
    <scope>NUCLEOTIDE SEQUENCE [LARGE SCALE GENOMIC DNA]</scope>
</reference>
<evidence type="ECO:0000259" key="1">
    <source>
        <dbReference type="Pfam" id="PF00535"/>
    </source>
</evidence>
<keyword evidence="2" id="KW-0808">Transferase</keyword>
<evidence type="ECO:0000313" key="2">
    <source>
        <dbReference type="EMBL" id="CCK76136.1"/>
    </source>
</evidence>
<dbReference type="Gene3D" id="3.90.550.10">
    <property type="entry name" value="Spore Coat Polysaccharide Biosynthesis Protein SpsA, Chain A"/>
    <property type="match status" value="2"/>
</dbReference>
<dbReference type="EMBL" id="FO203512">
    <property type="protein sequence ID" value="CCK76136.1"/>
    <property type="molecule type" value="Genomic_DNA"/>
</dbReference>
<dbReference type="Proteomes" id="UP000032749">
    <property type="component" value="Chromosome"/>
</dbReference>
<evidence type="ECO:0000313" key="3">
    <source>
        <dbReference type="Proteomes" id="UP000032749"/>
    </source>
</evidence>
<dbReference type="AlphaFoldDB" id="R4YMF9"/>
<dbReference type="PANTHER" id="PTHR43179:SF7">
    <property type="entry name" value="RHAMNOSYLTRANSFERASE WBBL"/>
    <property type="match status" value="1"/>
</dbReference>
<dbReference type="InterPro" id="IPR029044">
    <property type="entry name" value="Nucleotide-diphossugar_trans"/>
</dbReference>
<name>R4YMF9_OLEAN</name>
<gene>
    <name evidence="2" type="ORF">OLEAN_C19600</name>
</gene>
<dbReference type="GO" id="GO:0016757">
    <property type="term" value="F:glycosyltransferase activity"/>
    <property type="evidence" value="ECO:0007669"/>
    <property type="project" value="UniProtKB-KW"/>
</dbReference>
<keyword evidence="3" id="KW-1185">Reference proteome</keyword>
<dbReference type="PATRIC" id="fig|698738.3.peg.2029"/>
<dbReference type="OrthoDB" id="9801954at2"/>
<dbReference type="KEGG" id="oai:OLEAN_C19600"/>
<organism evidence="2 3">
    <name type="scientific">Oleispira antarctica RB-8</name>
    <dbReference type="NCBI Taxonomy" id="698738"/>
    <lineage>
        <taxon>Bacteria</taxon>
        <taxon>Pseudomonadati</taxon>
        <taxon>Pseudomonadota</taxon>
        <taxon>Gammaproteobacteria</taxon>
        <taxon>Oceanospirillales</taxon>
        <taxon>Oceanospirillaceae</taxon>
        <taxon>Oleispira</taxon>
    </lineage>
</organism>